<feature type="region of interest" description="Disordered" evidence="1">
    <location>
        <begin position="33"/>
        <end position="60"/>
    </location>
</feature>
<evidence type="ECO:0000256" key="1">
    <source>
        <dbReference type="SAM" id="MobiDB-lite"/>
    </source>
</evidence>
<dbReference type="PANTHER" id="PTHR46112:SF2">
    <property type="entry name" value="XAA-PRO AMINOPEPTIDASE P-RELATED"/>
    <property type="match status" value="1"/>
</dbReference>
<dbReference type="Gene3D" id="3.90.230.10">
    <property type="entry name" value="Creatinase/methionine aminopeptidase superfamily"/>
    <property type="match status" value="1"/>
</dbReference>
<comment type="caution">
    <text evidence="4">The sequence shown here is derived from an EMBL/GenBank/DDBJ whole genome shotgun (WGS) entry which is preliminary data.</text>
</comment>
<feature type="domain" description="Peptidase M24" evidence="2">
    <location>
        <begin position="222"/>
        <end position="433"/>
    </location>
</feature>
<dbReference type="Proteomes" id="UP001500449">
    <property type="component" value="Unassembled WGS sequence"/>
</dbReference>
<proteinExistence type="predicted"/>
<evidence type="ECO:0000259" key="2">
    <source>
        <dbReference type="Pfam" id="PF00557"/>
    </source>
</evidence>
<dbReference type="RefSeq" id="WP_344411600.1">
    <property type="nucleotide sequence ID" value="NZ_BAAAQK010000001.1"/>
</dbReference>
<dbReference type="PANTHER" id="PTHR46112">
    <property type="entry name" value="AMINOPEPTIDASE"/>
    <property type="match status" value="1"/>
</dbReference>
<dbReference type="SUPFAM" id="SSF53092">
    <property type="entry name" value="Creatinase/prolidase N-terminal domain"/>
    <property type="match status" value="1"/>
</dbReference>
<evidence type="ECO:0008006" key="6">
    <source>
        <dbReference type="Google" id="ProtNLM"/>
    </source>
</evidence>
<gene>
    <name evidence="4" type="ORF">GCM10009836_02250</name>
</gene>
<feature type="compositionally biased region" description="Basic and acidic residues" evidence="1">
    <location>
        <begin position="50"/>
        <end position="60"/>
    </location>
</feature>
<dbReference type="InterPro" id="IPR050659">
    <property type="entry name" value="Peptidase_M24B"/>
</dbReference>
<dbReference type="Gene3D" id="3.40.350.10">
    <property type="entry name" value="Creatinase/prolidase N-terminal domain"/>
    <property type="match status" value="1"/>
</dbReference>
<dbReference type="InterPro" id="IPR000587">
    <property type="entry name" value="Creatinase_N"/>
</dbReference>
<feature type="domain" description="Creatinase N-terminal" evidence="3">
    <location>
        <begin position="65"/>
        <end position="213"/>
    </location>
</feature>
<dbReference type="InterPro" id="IPR036005">
    <property type="entry name" value="Creatinase/aminopeptidase-like"/>
</dbReference>
<evidence type="ECO:0000259" key="3">
    <source>
        <dbReference type="Pfam" id="PF01321"/>
    </source>
</evidence>
<sequence length="465" mass="50539">MATTGNDDTPDLEYVTGIPPNLGPEVRALNLLPPFPPHPVPRGARPSKVPGDHHPHLSRAERDRRWDALRKDMLMAGIDALVLLGNDIYWDMGIANIRYLTGSGAKMGSSALFFLDRDPVLYNAVAHMSQPFHFQEALHGWVDDLRIGHGIPELAAELKDRGLGRARLGLVGFSSTIQTTSTILSGDRAALDALLPDATLVDFGYAFQRLRVVKSEEEIGMLRSAAVVAEKTLDALVSAAGAGATEAEVYAEMIRTQIANGGEPNVFNLFASGPAEHPDSELWHLLHGSDQPMVPTTRPLSEGDLIVAEWHTKWGGYLVHTEYSCHIGSRVPDPLYRIFDVALECFEASRAALVPGKTIDEAIREIRKPAERAGINWIELGFHAMGLASPEFPTVVYDTGYGSDSLNGARIGHLVLEEGMHFGNNIDLHDQSWRSDVGLMYGGSMVVRPGGAEVLVTPPKELGVS</sequence>
<dbReference type="Pfam" id="PF01321">
    <property type="entry name" value="Creatinase_N"/>
    <property type="match status" value="1"/>
</dbReference>
<evidence type="ECO:0000313" key="4">
    <source>
        <dbReference type="EMBL" id="GAA1828065.1"/>
    </source>
</evidence>
<dbReference type="CDD" id="cd01066">
    <property type="entry name" value="APP_MetAP"/>
    <property type="match status" value="1"/>
</dbReference>
<name>A0ABN2MI28_9PSEU</name>
<dbReference type="InterPro" id="IPR029149">
    <property type="entry name" value="Creatin/AminoP/Spt16_N"/>
</dbReference>
<protein>
    <recommendedName>
        <fullName evidence="6">Aminopeptidase P family protein</fullName>
    </recommendedName>
</protein>
<dbReference type="InterPro" id="IPR000994">
    <property type="entry name" value="Pept_M24"/>
</dbReference>
<evidence type="ECO:0000313" key="5">
    <source>
        <dbReference type="Proteomes" id="UP001500449"/>
    </source>
</evidence>
<dbReference type="SUPFAM" id="SSF55920">
    <property type="entry name" value="Creatinase/aminopeptidase"/>
    <property type="match status" value="1"/>
</dbReference>
<accession>A0ABN2MI28</accession>
<reference evidence="4 5" key="1">
    <citation type="journal article" date="2019" name="Int. J. Syst. Evol. Microbiol.">
        <title>The Global Catalogue of Microorganisms (GCM) 10K type strain sequencing project: providing services to taxonomists for standard genome sequencing and annotation.</title>
        <authorList>
            <consortium name="The Broad Institute Genomics Platform"/>
            <consortium name="The Broad Institute Genome Sequencing Center for Infectious Disease"/>
            <person name="Wu L."/>
            <person name="Ma J."/>
        </authorList>
    </citation>
    <scope>NUCLEOTIDE SEQUENCE [LARGE SCALE GENOMIC DNA]</scope>
    <source>
        <strain evidence="4 5">JCM 16009</strain>
    </source>
</reference>
<dbReference type="Pfam" id="PF00557">
    <property type="entry name" value="Peptidase_M24"/>
    <property type="match status" value="1"/>
</dbReference>
<keyword evidence="5" id="KW-1185">Reference proteome</keyword>
<organism evidence="4 5">
    <name type="scientific">Pseudonocardia ailaonensis</name>
    <dbReference type="NCBI Taxonomy" id="367279"/>
    <lineage>
        <taxon>Bacteria</taxon>
        <taxon>Bacillati</taxon>
        <taxon>Actinomycetota</taxon>
        <taxon>Actinomycetes</taxon>
        <taxon>Pseudonocardiales</taxon>
        <taxon>Pseudonocardiaceae</taxon>
        <taxon>Pseudonocardia</taxon>
    </lineage>
</organism>
<dbReference type="EMBL" id="BAAAQK010000001">
    <property type="protein sequence ID" value="GAA1828065.1"/>
    <property type="molecule type" value="Genomic_DNA"/>
</dbReference>